<evidence type="ECO:0000256" key="1">
    <source>
        <dbReference type="SAM" id="MobiDB-lite"/>
    </source>
</evidence>
<accession>I1J324</accession>
<dbReference type="PANTHER" id="PTHR34684:SF1">
    <property type="entry name" value="OS08G0192200 PROTEIN"/>
    <property type="match status" value="1"/>
</dbReference>
<evidence type="ECO:0000313" key="2">
    <source>
        <dbReference type="EMBL" id="KQJ85162.1"/>
    </source>
</evidence>
<dbReference type="Gramene" id="KQJ85162">
    <property type="protein sequence ID" value="KQJ85162"/>
    <property type="gene ID" value="BRADI_5g25284v3"/>
</dbReference>
<feature type="compositionally biased region" description="Basic and acidic residues" evidence="1">
    <location>
        <begin position="194"/>
        <end position="205"/>
    </location>
</feature>
<feature type="compositionally biased region" description="Basic and acidic residues" evidence="1">
    <location>
        <begin position="214"/>
        <end position="230"/>
    </location>
</feature>
<dbReference type="RefSeq" id="XP_014751696.1">
    <property type="nucleotide sequence ID" value="XM_014896210.2"/>
</dbReference>
<dbReference type="Proteomes" id="UP000008810">
    <property type="component" value="Chromosome 5"/>
</dbReference>
<gene>
    <name evidence="3" type="primary">LOC100831098</name>
    <name evidence="2" type="ORF">BRADI_5g25284v3</name>
</gene>
<name>I1J324_BRADI</name>
<dbReference type="eggNOG" id="ENOG502S0FK">
    <property type="taxonomic scope" value="Eukaryota"/>
</dbReference>
<evidence type="ECO:0000313" key="4">
    <source>
        <dbReference type="Proteomes" id="UP000008810"/>
    </source>
</evidence>
<proteinExistence type="predicted"/>
<reference evidence="2" key="2">
    <citation type="submission" date="2017-06" db="EMBL/GenBank/DDBJ databases">
        <title>WGS assembly of Brachypodium distachyon.</title>
        <authorList>
            <consortium name="The International Brachypodium Initiative"/>
            <person name="Lucas S."/>
            <person name="Harmon-Smith M."/>
            <person name="Lail K."/>
            <person name="Tice H."/>
            <person name="Grimwood J."/>
            <person name="Bruce D."/>
            <person name="Barry K."/>
            <person name="Shu S."/>
            <person name="Lindquist E."/>
            <person name="Wang M."/>
            <person name="Pitluck S."/>
            <person name="Vogel J.P."/>
            <person name="Garvin D.F."/>
            <person name="Mockler T.C."/>
            <person name="Schmutz J."/>
            <person name="Rokhsar D."/>
            <person name="Bevan M.W."/>
        </authorList>
    </citation>
    <scope>NUCLEOTIDE SEQUENCE</scope>
    <source>
        <strain evidence="2">Bd21</strain>
    </source>
</reference>
<reference evidence="3" key="3">
    <citation type="submission" date="2018-08" db="UniProtKB">
        <authorList>
            <consortium name="EnsemblPlants"/>
        </authorList>
    </citation>
    <scope>IDENTIFICATION</scope>
    <source>
        <strain evidence="3">cv. Bd21</strain>
    </source>
</reference>
<sequence>MDLDTENRLASLLLEEARRLQLEADREGVHAYLRKPNVRHRPNSRFLTATVRGVQQANRVVEVDEMWRAREKELELESKMKNRYKDHGDSRSKKHRSDSRNQSSSSRIAEDGIAYNSSYSDQDDGLGDDEIEKFLHSRVKRGRGAVGSRMDEPGPYLKASSHSQDNEPGADTRLEEKWERRVQGPERPLFLRSKSPDDYWHKEMMEGEPSSSEAQREKEHNKEKKSEKKERREKKDKKSKHRRHRHHHHKSRRRE</sequence>
<feature type="region of interest" description="Disordered" evidence="1">
    <location>
        <begin position="142"/>
        <end position="255"/>
    </location>
</feature>
<dbReference type="EnsemblPlants" id="KQJ85162">
    <property type="protein sequence ID" value="KQJ85162"/>
    <property type="gene ID" value="BRADI_5g25284v3"/>
</dbReference>
<feature type="compositionally biased region" description="Basic residues" evidence="1">
    <location>
        <begin position="231"/>
        <end position="255"/>
    </location>
</feature>
<dbReference type="KEGG" id="bdi:100831098"/>
<feature type="compositionally biased region" description="Basic and acidic residues" evidence="1">
    <location>
        <begin position="170"/>
        <end position="184"/>
    </location>
</feature>
<dbReference type="RefSeq" id="XP_014751697.1">
    <property type="nucleotide sequence ID" value="XM_014896211.2"/>
</dbReference>
<dbReference type="AlphaFoldDB" id="I1J324"/>
<dbReference type="PANTHER" id="PTHR34684">
    <property type="entry name" value="OS08G0192200 PROTEIN"/>
    <property type="match status" value="1"/>
</dbReference>
<dbReference type="OMA" id="DYWRREA"/>
<protein>
    <submittedName>
        <fullName evidence="2 3">Uncharacterized protein</fullName>
    </submittedName>
</protein>
<dbReference type="RefSeq" id="XP_014751698.1">
    <property type="nucleotide sequence ID" value="XM_014896212.2"/>
</dbReference>
<feature type="compositionally biased region" description="Basic and acidic residues" evidence="1">
    <location>
        <begin position="78"/>
        <end position="91"/>
    </location>
</feature>
<dbReference type="GeneID" id="100831098"/>
<dbReference type="EMBL" id="CM000884">
    <property type="protein sequence ID" value="KQJ85162.1"/>
    <property type="molecule type" value="Genomic_DNA"/>
</dbReference>
<dbReference type="OrthoDB" id="552995at2759"/>
<organism evidence="3">
    <name type="scientific">Brachypodium distachyon</name>
    <name type="common">Purple false brome</name>
    <name type="synonym">Trachynia distachya</name>
    <dbReference type="NCBI Taxonomy" id="15368"/>
    <lineage>
        <taxon>Eukaryota</taxon>
        <taxon>Viridiplantae</taxon>
        <taxon>Streptophyta</taxon>
        <taxon>Embryophyta</taxon>
        <taxon>Tracheophyta</taxon>
        <taxon>Spermatophyta</taxon>
        <taxon>Magnoliopsida</taxon>
        <taxon>Liliopsida</taxon>
        <taxon>Poales</taxon>
        <taxon>Poaceae</taxon>
        <taxon>BOP clade</taxon>
        <taxon>Pooideae</taxon>
        <taxon>Stipodae</taxon>
        <taxon>Brachypodieae</taxon>
        <taxon>Brachypodium</taxon>
    </lineage>
</organism>
<keyword evidence="4" id="KW-1185">Reference proteome</keyword>
<evidence type="ECO:0000313" key="3">
    <source>
        <dbReference type="EnsemblPlants" id="KQJ85162"/>
    </source>
</evidence>
<dbReference type="ExpressionAtlas" id="I1J324">
    <property type="expression patterns" value="baseline"/>
</dbReference>
<feature type="region of interest" description="Disordered" evidence="1">
    <location>
        <begin position="78"/>
        <end position="128"/>
    </location>
</feature>
<dbReference type="STRING" id="15368.I1J324"/>
<dbReference type="HOGENOM" id="CLU_063137_1_0_1"/>
<reference evidence="2 3" key="1">
    <citation type="journal article" date="2010" name="Nature">
        <title>Genome sequencing and analysis of the model grass Brachypodium distachyon.</title>
        <authorList>
            <consortium name="International Brachypodium Initiative"/>
        </authorList>
    </citation>
    <scope>NUCLEOTIDE SEQUENCE [LARGE SCALE GENOMIC DNA]</scope>
    <source>
        <strain evidence="2">Bd21</strain>
        <strain evidence="3">cv. Bd21</strain>
    </source>
</reference>